<evidence type="ECO:0000313" key="2">
    <source>
        <dbReference type="EMBL" id="KAF1952430.1"/>
    </source>
</evidence>
<evidence type="ECO:0000256" key="1">
    <source>
        <dbReference type="SAM" id="MobiDB-lite"/>
    </source>
</evidence>
<dbReference type="EMBL" id="ML977010">
    <property type="protein sequence ID" value="KAF1952430.1"/>
    <property type="molecule type" value="Genomic_DNA"/>
</dbReference>
<feature type="compositionally biased region" description="Basic and acidic residues" evidence="1">
    <location>
        <begin position="478"/>
        <end position="496"/>
    </location>
</feature>
<sequence length="723" mass="78568">MDSACNNQHTMENAATLRRDEHTLVLPPPAYGSRSVSPRTILPRPTNESSSAPVHGGYVPGSIEVYCFNFISKVIAVFGDPSDEWTTIQEALIRFKSGQLSKRQAHLTMSTVVNTRGELQQALLDVLDHPDAQWGVGDFDISAPPTSHTSPAFLEPQYEPQLPMLVTPNRYSAQHTPQSQPLIPYQLDATRQQQQIRQMNGLSELNSSGMFDTPVNSFNDQNGYLNQGDPAQNQWPYVNWNPFMPNGLSSPLPPMPSELPLNHHHASQALHTGFSPSFDSQGYQDPAQIERPRTSDTAWQGHVVGVNWAGGFYTPNWSVTPQQHQQMLEMARRHQQGLSTPVFETDAVSHSASAHASSTPLRLGTPIAVPLGQPTYEMAPMRRPSEEGTPANHRGGSEEDMDALAPEVSLPAKTKRKSRASEIAADQGKTRASPNSGQFIHAICGRSFQTRYSVKKHHWGGVSEEAHTASSCWAKNGKPDRAWDEHPSCQKGEQPRKTKSRRSSTKADPAIRKPTIDPAPEPQVPSKFKAPTAPSMISQPEIPALGVPDLSDSPNAVAKIVLGVSFGSLTAVNAVSKVDAPRPQGRNDSIVSHLDAQVSAAEREEQGYIPAANGDGLGHEYQVSADQQPFEAQVPHNMILSSQVQEAHTVGPKPTIQASGTDMAPINDIQLDSPRLVENKGKKSRAGKRGLDHVRSAASKNELGALGLSVSPGPARKRAKIEL</sequence>
<accession>A0A6A5TKI6</accession>
<protein>
    <submittedName>
        <fullName evidence="2">Uncharacterized protein</fullName>
    </submittedName>
</protein>
<reference evidence="2" key="1">
    <citation type="journal article" date="2020" name="Stud. Mycol.">
        <title>101 Dothideomycetes genomes: a test case for predicting lifestyles and emergence of pathogens.</title>
        <authorList>
            <person name="Haridas S."/>
            <person name="Albert R."/>
            <person name="Binder M."/>
            <person name="Bloem J."/>
            <person name="Labutti K."/>
            <person name="Salamov A."/>
            <person name="Andreopoulos B."/>
            <person name="Baker S."/>
            <person name="Barry K."/>
            <person name="Bills G."/>
            <person name="Bluhm B."/>
            <person name="Cannon C."/>
            <person name="Castanera R."/>
            <person name="Culley D."/>
            <person name="Daum C."/>
            <person name="Ezra D."/>
            <person name="Gonzalez J."/>
            <person name="Henrissat B."/>
            <person name="Kuo A."/>
            <person name="Liang C."/>
            <person name="Lipzen A."/>
            <person name="Lutzoni F."/>
            <person name="Magnuson J."/>
            <person name="Mondo S."/>
            <person name="Nolan M."/>
            <person name="Ohm R."/>
            <person name="Pangilinan J."/>
            <person name="Park H.-J."/>
            <person name="Ramirez L."/>
            <person name="Alfaro M."/>
            <person name="Sun H."/>
            <person name="Tritt A."/>
            <person name="Yoshinaga Y."/>
            <person name="Zwiers L.-H."/>
            <person name="Turgeon B."/>
            <person name="Goodwin S."/>
            <person name="Spatafora J."/>
            <person name="Crous P."/>
            <person name="Grigoriev I."/>
        </authorList>
    </citation>
    <scope>NUCLEOTIDE SEQUENCE</scope>
    <source>
        <strain evidence="2">CBS 675.92</strain>
    </source>
</reference>
<feature type="compositionally biased region" description="Polar residues" evidence="1">
    <location>
        <begin position="1"/>
        <end position="13"/>
    </location>
</feature>
<dbReference type="Proteomes" id="UP000800035">
    <property type="component" value="Unassembled WGS sequence"/>
</dbReference>
<name>A0A6A5TKI6_9PLEO</name>
<organism evidence="2 3">
    <name type="scientific">Byssothecium circinans</name>
    <dbReference type="NCBI Taxonomy" id="147558"/>
    <lineage>
        <taxon>Eukaryota</taxon>
        <taxon>Fungi</taxon>
        <taxon>Dikarya</taxon>
        <taxon>Ascomycota</taxon>
        <taxon>Pezizomycotina</taxon>
        <taxon>Dothideomycetes</taxon>
        <taxon>Pleosporomycetidae</taxon>
        <taxon>Pleosporales</taxon>
        <taxon>Massarineae</taxon>
        <taxon>Massarinaceae</taxon>
        <taxon>Byssothecium</taxon>
    </lineage>
</organism>
<feature type="region of interest" description="Disordered" evidence="1">
    <location>
        <begin position="645"/>
        <end position="698"/>
    </location>
</feature>
<proteinExistence type="predicted"/>
<dbReference type="AlphaFoldDB" id="A0A6A5TKI6"/>
<keyword evidence="3" id="KW-1185">Reference proteome</keyword>
<gene>
    <name evidence="2" type="ORF">CC80DRAFT_507910</name>
</gene>
<feature type="region of interest" description="Disordered" evidence="1">
    <location>
        <begin position="478"/>
        <end position="532"/>
    </location>
</feature>
<feature type="region of interest" description="Disordered" evidence="1">
    <location>
        <begin position="1"/>
        <end position="55"/>
    </location>
</feature>
<evidence type="ECO:0000313" key="3">
    <source>
        <dbReference type="Proteomes" id="UP000800035"/>
    </source>
</evidence>
<dbReference type="OrthoDB" id="3644322at2759"/>
<feature type="region of interest" description="Disordered" evidence="1">
    <location>
        <begin position="381"/>
        <end position="435"/>
    </location>
</feature>